<accession>A0A4Y7INV4</accession>
<organism evidence="2 3">
    <name type="scientific">Papaver somniferum</name>
    <name type="common">Opium poppy</name>
    <dbReference type="NCBI Taxonomy" id="3469"/>
    <lineage>
        <taxon>Eukaryota</taxon>
        <taxon>Viridiplantae</taxon>
        <taxon>Streptophyta</taxon>
        <taxon>Embryophyta</taxon>
        <taxon>Tracheophyta</taxon>
        <taxon>Spermatophyta</taxon>
        <taxon>Magnoliopsida</taxon>
        <taxon>Ranunculales</taxon>
        <taxon>Papaveraceae</taxon>
        <taxon>Papaveroideae</taxon>
        <taxon>Papaver</taxon>
    </lineage>
</organism>
<feature type="compositionally biased region" description="Acidic residues" evidence="1">
    <location>
        <begin position="319"/>
        <end position="345"/>
    </location>
</feature>
<keyword evidence="3" id="KW-1185">Reference proteome</keyword>
<name>A0A4Y7INV4_PAPSO</name>
<evidence type="ECO:0000313" key="3">
    <source>
        <dbReference type="Proteomes" id="UP000316621"/>
    </source>
</evidence>
<sequence>MDPHISKDSQSVKLIIKDSEDVVNRDNKRVKKSHPTFKIDTSDVHTSLKNATALSTDDTTTHSKDPASSFSEDVISPVKDITASSKEIISFSPMDITISIPSLLKDVTASPKNITASSSIDVVTLSFVNEDVLQGDESGTKLLLEIINAAHSSSDNPLHSRESHRRLVQIEGFSEYSNIIQELSQQVAKLKGDLLAESITFENLRSKNQEHRVKERDSLSRDEKRIRSRLQGLVGDDFDKCMENIKNTGLYLSHHLISKREASDKSHQLIIKILKYDLVKARKERGDFSVHLSSTRDISTRRGTYLERLMEVAVPPEVPADEELPEPDSNDYSESDGDEESPLDEDQSKESEAGGGSSKDVTHDTEIQDFSNGGYRTYLPPDFPFKEAHPYRVKDRVYQSQDLPRMVGNAPDAPGTLDSTCIRSGRKHPRTMEVKHAAKYKNTSLWPVGSSRRGWPPSPAGVPSPEKTTAIDDVTPLSSLRDVTLTSMYADVNEANPTIQDARKVEMYTFSHVWIDENARSALALPLGTNCGF</sequence>
<dbReference type="EMBL" id="CM010716">
    <property type="protein sequence ID" value="RZC49401.1"/>
    <property type="molecule type" value="Genomic_DNA"/>
</dbReference>
<dbReference type="AlphaFoldDB" id="A0A4Y7INV4"/>
<protein>
    <submittedName>
        <fullName evidence="2">Uncharacterized protein</fullName>
    </submittedName>
</protein>
<feature type="region of interest" description="Disordered" evidence="1">
    <location>
        <begin position="316"/>
        <end position="375"/>
    </location>
</feature>
<reference evidence="2 3" key="1">
    <citation type="journal article" date="2018" name="Science">
        <title>The opium poppy genome and morphinan production.</title>
        <authorList>
            <person name="Guo L."/>
            <person name="Winzer T."/>
            <person name="Yang X."/>
            <person name="Li Y."/>
            <person name="Ning Z."/>
            <person name="He Z."/>
            <person name="Teodor R."/>
            <person name="Lu Y."/>
            <person name="Bowser T.A."/>
            <person name="Graham I.A."/>
            <person name="Ye K."/>
        </authorList>
    </citation>
    <scope>NUCLEOTIDE SEQUENCE [LARGE SCALE GENOMIC DNA]</scope>
    <source>
        <strain evidence="3">cv. HN1</strain>
        <tissue evidence="2">Leaves</tissue>
    </source>
</reference>
<evidence type="ECO:0000313" key="2">
    <source>
        <dbReference type="EMBL" id="RZC49401.1"/>
    </source>
</evidence>
<evidence type="ECO:0000256" key="1">
    <source>
        <dbReference type="SAM" id="MobiDB-lite"/>
    </source>
</evidence>
<proteinExistence type="predicted"/>
<dbReference type="Proteomes" id="UP000316621">
    <property type="component" value="Chromosome 2"/>
</dbReference>
<gene>
    <name evidence="2" type="ORF">C5167_017841</name>
</gene>
<dbReference type="Gramene" id="RZC49401">
    <property type="protein sequence ID" value="RZC49401"/>
    <property type="gene ID" value="C5167_017841"/>
</dbReference>
<feature type="region of interest" description="Disordered" evidence="1">
    <location>
        <begin position="448"/>
        <end position="467"/>
    </location>
</feature>